<dbReference type="KEGG" id="mlr:MELLADRAFT_106108"/>
<evidence type="ECO:0000256" key="2">
    <source>
        <dbReference type="SAM" id="SignalP"/>
    </source>
</evidence>
<proteinExistence type="predicted"/>
<accession>F4RKE8</accession>
<name>F4RKE8_MELLP</name>
<evidence type="ECO:0008006" key="5">
    <source>
        <dbReference type="Google" id="ProtNLM"/>
    </source>
</evidence>
<gene>
    <name evidence="3" type="ORF">MELLADRAFT_106108</name>
</gene>
<evidence type="ECO:0000313" key="3">
    <source>
        <dbReference type="EMBL" id="EGG07195.1"/>
    </source>
</evidence>
<dbReference type="InParanoid" id="F4RKE8"/>
<keyword evidence="4" id="KW-1185">Reference proteome</keyword>
<dbReference type="Proteomes" id="UP000001072">
    <property type="component" value="Unassembled WGS sequence"/>
</dbReference>
<evidence type="ECO:0000256" key="1">
    <source>
        <dbReference type="SAM" id="MobiDB-lite"/>
    </source>
</evidence>
<keyword evidence="2" id="KW-0732">Signal</keyword>
<evidence type="ECO:0000313" key="4">
    <source>
        <dbReference type="Proteomes" id="UP000001072"/>
    </source>
</evidence>
<dbReference type="HOGENOM" id="CLU_524851_0_0_1"/>
<organism evidence="4">
    <name type="scientific">Melampsora larici-populina (strain 98AG31 / pathotype 3-4-7)</name>
    <name type="common">Poplar leaf rust fungus</name>
    <dbReference type="NCBI Taxonomy" id="747676"/>
    <lineage>
        <taxon>Eukaryota</taxon>
        <taxon>Fungi</taxon>
        <taxon>Dikarya</taxon>
        <taxon>Basidiomycota</taxon>
        <taxon>Pucciniomycotina</taxon>
        <taxon>Pucciniomycetes</taxon>
        <taxon>Pucciniales</taxon>
        <taxon>Melampsoraceae</taxon>
        <taxon>Melampsora</taxon>
    </lineage>
</organism>
<dbReference type="GeneID" id="18922807"/>
<dbReference type="EMBL" id="GL883105">
    <property type="protein sequence ID" value="EGG07195.1"/>
    <property type="molecule type" value="Genomic_DNA"/>
</dbReference>
<feature type="signal peptide" evidence="2">
    <location>
        <begin position="1"/>
        <end position="28"/>
    </location>
</feature>
<protein>
    <recommendedName>
        <fullName evidence="5">Secreted protein</fullName>
    </recommendedName>
</protein>
<feature type="chain" id="PRO_5003321648" description="Secreted protein" evidence="2">
    <location>
        <begin position="29"/>
        <end position="519"/>
    </location>
</feature>
<dbReference type="OrthoDB" id="10361199at2759"/>
<dbReference type="AlphaFoldDB" id="F4RKE8"/>
<dbReference type="RefSeq" id="XP_007409637.1">
    <property type="nucleotide sequence ID" value="XM_007409575.1"/>
</dbReference>
<reference evidence="4" key="1">
    <citation type="journal article" date="2011" name="Proc. Natl. Acad. Sci. U.S.A.">
        <title>Obligate biotrophy features unraveled by the genomic analysis of rust fungi.</title>
        <authorList>
            <person name="Duplessis S."/>
            <person name="Cuomo C.A."/>
            <person name="Lin Y.-C."/>
            <person name="Aerts A."/>
            <person name="Tisserant E."/>
            <person name="Veneault-Fourrey C."/>
            <person name="Joly D.L."/>
            <person name="Hacquard S."/>
            <person name="Amselem J."/>
            <person name="Cantarel B.L."/>
            <person name="Chiu R."/>
            <person name="Coutinho P.M."/>
            <person name="Feau N."/>
            <person name="Field M."/>
            <person name="Frey P."/>
            <person name="Gelhaye E."/>
            <person name="Goldberg J."/>
            <person name="Grabherr M.G."/>
            <person name="Kodira C.D."/>
            <person name="Kohler A."/>
            <person name="Kuees U."/>
            <person name="Lindquist E.A."/>
            <person name="Lucas S.M."/>
            <person name="Mago R."/>
            <person name="Mauceli E."/>
            <person name="Morin E."/>
            <person name="Murat C."/>
            <person name="Pangilinan J.L."/>
            <person name="Park R."/>
            <person name="Pearson M."/>
            <person name="Quesneville H."/>
            <person name="Rouhier N."/>
            <person name="Sakthikumar S."/>
            <person name="Salamov A.A."/>
            <person name="Schmutz J."/>
            <person name="Selles B."/>
            <person name="Shapiro H."/>
            <person name="Tanguay P."/>
            <person name="Tuskan G.A."/>
            <person name="Henrissat B."/>
            <person name="Van de Peer Y."/>
            <person name="Rouze P."/>
            <person name="Ellis J.G."/>
            <person name="Dodds P.N."/>
            <person name="Schein J.E."/>
            <person name="Zhong S."/>
            <person name="Hamelin R.C."/>
            <person name="Grigoriev I.V."/>
            <person name="Szabo L.J."/>
            <person name="Martin F."/>
        </authorList>
    </citation>
    <scope>NUCLEOTIDE SEQUENCE [LARGE SCALE GENOMIC DNA]</scope>
    <source>
        <strain evidence="4">98AG31 / pathotype 3-4-7</strain>
    </source>
</reference>
<dbReference type="PROSITE" id="PS51257">
    <property type="entry name" value="PROKAR_LIPOPROTEIN"/>
    <property type="match status" value="1"/>
</dbReference>
<sequence length="519" mass="59160">MEMNRKDFSLRIFFLLPIFASTFSCVEGAFNVAEDLARTGAGGSDALRSGPEQSLALAKHPEHESQIANRPLVPSHMIGGPFPLNNLQPPSGIGNSAALQDDLAQTVQKLSEALENTHRPGSTSKTPGHNFRVDPTYSDEKPIQQLTNEQKKKAWIKAHKKARLPPLHSEKYDWHVVRWTKALGRGTKKVLGYFFRGLWKVISFPFRTIIKDPREEVDLATGIQKPKEAIESALDKDKASKAPTQFPFIKEDDMMHRARLVGQQVQSKGVEAIRTAMRENRHDQQDSVISELRELPSYLEAQKNLFQAHQILLHNQHELDPLVQRVSNVYQDEAKMQDSMEEIFGKYVEYFRHTEGLKDESLKYATPRDILDHYIPWIQHIPIGSLDLLVKEPNFLEKVLKSNILGKNEEESTVIWNKLKTHAKGVRQLYGKPAEELTRWQNVISQYESKLQQLSGGEKEQLSTLVPQFDSLTYNLSLNTSVNRTPHIYIHNISLLFPCHTMQFDSQSSFMTTKANLLP</sequence>
<feature type="region of interest" description="Disordered" evidence="1">
    <location>
        <begin position="116"/>
        <end position="144"/>
    </location>
</feature>
<dbReference type="VEuPathDB" id="FungiDB:MELLADRAFT_106108"/>